<reference evidence="3 4" key="1">
    <citation type="submission" date="2018-05" db="EMBL/GenBank/DDBJ databases">
        <authorList>
            <consortium name="IHU Genomes"/>
        </authorList>
    </citation>
    <scope>NUCLEOTIDE SEQUENCE [LARGE SCALE GENOMIC DNA]</scope>
    <source>
        <strain evidence="3 4">P7335</strain>
    </source>
</reference>
<dbReference type="InterPro" id="IPR006016">
    <property type="entry name" value="UspA"/>
</dbReference>
<dbReference type="SUPFAM" id="SSF52402">
    <property type="entry name" value="Adenine nucleotide alpha hydrolases-like"/>
    <property type="match status" value="1"/>
</dbReference>
<evidence type="ECO:0000313" key="4">
    <source>
        <dbReference type="Proteomes" id="UP000252008"/>
    </source>
</evidence>
<accession>A0A375YN41</accession>
<dbReference type="Gene3D" id="3.40.50.12370">
    <property type="match status" value="1"/>
</dbReference>
<gene>
    <name evidence="3" type="ORF">MPP7335_04263</name>
</gene>
<dbReference type="AlphaFoldDB" id="A0A375YN41"/>
<dbReference type="PRINTS" id="PR01438">
    <property type="entry name" value="UNVRSLSTRESS"/>
</dbReference>
<dbReference type="Proteomes" id="UP000252008">
    <property type="component" value="Unassembled WGS sequence"/>
</dbReference>
<sequence length="266" mass="28145">MRAALWFDDGPVVVGMDGSHAALNAMRWAAEEALALHRCLRLVHAVVAPSEGAVPAVDEDAVLVQAARLAQASSGQLRVQTAAIVGDPCAVLLRESEEAALVCLGAEAPRLPGQRPFGVVAEALAGEAGCPVAVIRSRPDGTPQIDGVISVVLDDSPDNEDVLRVAMHEGRVRRAVVRQIDQRADSWVRRYPDVRVEIVAAGTGQQYRRDDSHSSSVGLAVVGRSDSDAAASGRVSGCHAIPNYPDCSVLMVRRRLGAALHAQLHQ</sequence>
<dbReference type="EMBL" id="UEGS01000001">
    <property type="protein sequence ID" value="SRX82503.1"/>
    <property type="molecule type" value="Genomic_DNA"/>
</dbReference>
<dbReference type="STRING" id="39692.BST38_19470"/>
<dbReference type="Pfam" id="PF00582">
    <property type="entry name" value="Usp"/>
    <property type="match status" value="1"/>
</dbReference>
<organism evidence="3 4">
    <name type="scientific">Mycolicibacterium parafortuitum</name>
    <name type="common">Mycobacterium parafortuitum</name>
    <dbReference type="NCBI Taxonomy" id="39692"/>
    <lineage>
        <taxon>Bacteria</taxon>
        <taxon>Bacillati</taxon>
        <taxon>Actinomycetota</taxon>
        <taxon>Actinomycetes</taxon>
        <taxon>Mycobacteriales</taxon>
        <taxon>Mycobacteriaceae</taxon>
        <taxon>Mycolicibacterium</taxon>
    </lineage>
</organism>
<dbReference type="RefSeq" id="WP_083145098.1">
    <property type="nucleotide sequence ID" value="NZ_MVID01000019.1"/>
</dbReference>
<comment type="similarity">
    <text evidence="1">Belongs to the universal stress protein A family.</text>
</comment>
<keyword evidence="4" id="KW-1185">Reference proteome</keyword>
<evidence type="ECO:0000259" key="2">
    <source>
        <dbReference type="Pfam" id="PF00582"/>
    </source>
</evidence>
<protein>
    <submittedName>
        <fullName evidence="3">Universal stress protein family protein [Mycobacterium tuberculosis H37Rv]</fullName>
    </submittedName>
</protein>
<proteinExistence type="inferred from homology"/>
<evidence type="ECO:0000256" key="1">
    <source>
        <dbReference type="ARBA" id="ARBA00008791"/>
    </source>
</evidence>
<name>A0A375YN41_MYCPF</name>
<evidence type="ECO:0000313" key="3">
    <source>
        <dbReference type="EMBL" id="SRX82503.1"/>
    </source>
</evidence>
<dbReference type="InterPro" id="IPR006015">
    <property type="entry name" value="Universal_stress_UspA"/>
</dbReference>
<feature type="domain" description="UspA" evidence="2">
    <location>
        <begin position="11"/>
        <end position="136"/>
    </location>
</feature>